<evidence type="ECO:0000256" key="10">
    <source>
        <dbReference type="PROSITE-ProRule" id="PRU01385"/>
    </source>
</evidence>
<keyword evidence="8 10" id="KW-0238">DNA-binding</keyword>
<comment type="cofactor">
    <cofactor evidence="2">
        <name>Mg(2+)</name>
        <dbReference type="ChEBI" id="CHEBI:18420"/>
    </cofactor>
</comment>
<dbReference type="InterPro" id="IPR002815">
    <property type="entry name" value="Spo11/TopoVI_A"/>
</dbReference>
<evidence type="ECO:0000256" key="8">
    <source>
        <dbReference type="ARBA" id="ARBA00023125"/>
    </source>
</evidence>
<evidence type="ECO:0000256" key="9">
    <source>
        <dbReference type="ARBA" id="ARBA00023235"/>
    </source>
</evidence>
<dbReference type="PANTHER" id="PTHR10848">
    <property type="entry name" value="MEIOTIC RECOMBINATION PROTEIN SPO11"/>
    <property type="match status" value="1"/>
</dbReference>
<dbReference type="Pfam" id="PF04406">
    <property type="entry name" value="TP6A_N"/>
    <property type="match status" value="1"/>
</dbReference>
<comment type="similarity">
    <text evidence="3 10">Belongs to the TOP6A family.</text>
</comment>
<feature type="domain" description="Topoisomerase 6 subunit A/Spo11 TOPRIM" evidence="13">
    <location>
        <begin position="197"/>
        <end position="362"/>
    </location>
</feature>
<dbReference type="GO" id="GO:0003918">
    <property type="term" value="F:DNA topoisomerase type II (double strand cut, ATP-hydrolyzing) activity"/>
    <property type="evidence" value="ECO:0007669"/>
    <property type="project" value="UniProtKB-UniRule"/>
</dbReference>
<dbReference type="GO" id="GO:0007131">
    <property type="term" value="P:reciprocal meiotic recombination"/>
    <property type="evidence" value="ECO:0007669"/>
    <property type="project" value="TreeGrafter"/>
</dbReference>
<dbReference type="InterPro" id="IPR036388">
    <property type="entry name" value="WH-like_DNA-bd_sf"/>
</dbReference>
<dbReference type="PANTHER" id="PTHR10848:SF0">
    <property type="entry name" value="MEIOTIC RECOMBINATION PROTEIN SPO11"/>
    <property type="match status" value="1"/>
</dbReference>
<feature type="compositionally biased region" description="Polar residues" evidence="11">
    <location>
        <begin position="14"/>
        <end position="25"/>
    </location>
</feature>
<name>A0A2G5U3W4_9PELO</name>
<dbReference type="STRING" id="1611254.A0A2G5U3W4"/>
<evidence type="ECO:0000259" key="12">
    <source>
        <dbReference type="Pfam" id="PF04406"/>
    </source>
</evidence>
<evidence type="ECO:0000313" key="15">
    <source>
        <dbReference type="Proteomes" id="UP000230233"/>
    </source>
</evidence>
<proteinExistence type="inferred from homology"/>
<evidence type="ECO:0000256" key="11">
    <source>
        <dbReference type="SAM" id="MobiDB-lite"/>
    </source>
</evidence>
<evidence type="ECO:0000256" key="4">
    <source>
        <dbReference type="ARBA" id="ARBA00012895"/>
    </source>
</evidence>
<feature type="region of interest" description="Disordered" evidence="11">
    <location>
        <begin position="382"/>
        <end position="426"/>
    </location>
</feature>
<evidence type="ECO:0000259" key="13">
    <source>
        <dbReference type="Pfam" id="PF21180"/>
    </source>
</evidence>
<dbReference type="EMBL" id="PDUG01000004">
    <property type="protein sequence ID" value="PIC34234.1"/>
    <property type="molecule type" value="Genomic_DNA"/>
</dbReference>
<dbReference type="FunFam" id="1.10.10.10:FF:001328">
    <property type="entry name" value="Meiotic recombination protein spo-11"/>
    <property type="match status" value="1"/>
</dbReference>
<evidence type="ECO:0000256" key="3">
    <source>
        <dbReference type="ARBA" id="ARBA00006559"/>
    </source>
</evidence>
<dbReference type="OrthoDB" id="5377392at2759"/>
<organism evidence="14 15">
    <name type="scientific">Caenorhabditis nigoni</name>
    <dbReference type="NCBI Taxonomy" id="1611254"/>
    <lineage>
        <taxon>Eukaryota</taxon>
        <taxon>Metazoa</taxon>
        <taxon>Ecdysozoa</taxon>
        <taxon>Nematoda</taxon>
        <taxon>Chromadorea</taxon>
        <taxon>Rhabditida</taxon>
        <taxon>Rhabditina</taxon>
        <taxon>Rhabditomorpha</taxon>
        <taxon>Rhabditoidea</taxon>
        <taxon>Rhabditidae</taxon>
        <taxon>Peloderinae</taxon>
        <taxon>Caenorhabditis</taxon>
    </lineage>
</organism>
<keyword evidence="9 10" id="KW-0413">Isomerase</keyword>
<dbReference type="SUPFAM" id="SSF56726">
    <property type="entry name" value="DNA topoisomerase IV, alpha subunit"/>
    <property type="match status" value="1"/>
</dbReference>
<dbReference type="GO" id="GO:0003677">
    <property type="term" value="F:DNA binding"/>
    <property type="evidence" value="ECO:0007669"/>
    <property type="project" value="UniProtKB-UniRule"/>
</dbReference>
<dbReference type="GO" id="GO:0046872">
    <property type="term" value="F:metal ion binding"/>
    <property type="evidence" value="ECO:0007669"/>
    <property type="project" value="UniProtKB-KW"/>
</dbReference>
<feature type="active site" description="O-(5'-phospho-DNA)-tyrosine intermediate" evidence="10">
    <location>
        <position position="119"/>
    </location>
</feature>
<dbReference type="PROSITE" id="PS52041">
    <property type="entry name" value="TOPO_IIB"/>
    <property type="match status" value="1"/>
</dbReference>
<keyword evidence="15" id="KW-1185">Reference proteome</keyword>
<dbReference type="Gene3D" id="3.40.1360.10">
    <property type="match status" value="1"/>
</dbReference>
<dbReference type="CDD" id="cd00223">
    <property type="entry name" value="TOPRIM_TopoIIB_SPO"/>
    <property type="match status" value="1"/>
</dbReference>
<keyword evidence="6" id="KW-0460">Magnesium</keyword>
<evidence type="ECO:0000256" key="7">
    <source>
        <dbReference type="ARBA" id="ARBA00023029"/>
    </source>
</evidence>
<dbReference type="Pfam" id="PF21180">
    <property type="entry name" value="TOP6A-Spo11_Toprim"/>
    <property type="match status" value="1"/>
</dbReference>
<feature type="domain" description="Spo11/DNA topoisomerase VI subunit A N-terminal" evidence="12">
    <location>
        <begin position="90"/>
        <end position="151"/>
    </location>
</feature>
<feature type="compositionally biased region" description="Basic and acidic residues" evidence="11">
    <location>
        <begin position="1"/>
        <end position="13"/>
    </location>
</feature>
<comment type="caution">
    <text evidence="14">The sequence shown here is derived from an EMBL/GenBank/DDBJ whole genome shotgun (WGS) entry which is preliminary data.</text>
</comment>
<keyword evidence="7 10" id="KW-0799">Topoisomerase</keyword>
<evidence type="ECO:0000256" key="2">
    <source>
        <dbReference type="ARBA" id="ARBA00001946"/>
    </source>
</evidence>
<dbReference type="InterPro" id="IPR013049">
    <property type="entry name" value="Spo11/TopoVI_A_N"/>
</dbReference>
<dbReference type="Proteomes" id="UP000230233">
    <property type="component" value="Chromosome IV"/>
</dbReference>
<feature type="region of interest" description="Disordered" evidence="11">
    <location>
        <begin position="1"/>
        <end position="33"/>
    </location>
</feature>
<gene>
    <name evidence="14" type="primary">Cni-spo-11</name>
    <name evidence="14" type="synonym">Cnig_chr_IV.g13950</name>
    <name evidence="14" type="ORF">B9Z55_013950</name>
</gene>
<dbReference type="InterPro" id="IPR034136">
    <property type="entry name" value="TOPRIM_Topo6A/Spo11"/>
</dbReference>
<dbReference type="GO" id="GO:0000228">
    <property type="term" value="C:nuclear chromosome"/>
    <property type="evidence" value="ECO:0007669"/>
    <property type="project" value="TreeGrafter"/>
</dbReference>
<dbReference type="InterPro" id="IPR036078">
    <property type="entry name" value="Spo11/TopoVI_A_sf"/>
</dbReference>
<dbReference type="PRINTS" id="PR01550">
    <property type="entry name" value="TOP6AFAMILY"/>
</dbReference>
<reference evidence="15" key="1">
    <citation type="submission" date="2017-10" db="EMBL/GenBank/DDBJ databases">
        <title>Rapid genome shrinkage in a self-fertile nematode reveals novel sperm competition proteins.</title>
        <authorList>
            <person name="Yin D."/>
            <person name="Schwarz E.M."/>
            <person name="Thomas C.G."/>
            <person name="Felde R.L."/>
            <person name="Korf I.F."/>
            <person name="Cutter A.D."/>
            <person name="Schartner C.M."/>
            <person name="Ralston E.J."/>
            <person name="Meyer B.J."/>
            <person name="Haag E.S."/>
        </authorList>
    </citation>
    <scope>NUCLEOTIDE SEQUENCE [LARGE SCALE GENOMIC DNA]</scope>
    <source>
        <strain evidence="15">JU1422</strain>
    </source>
</reference>
<dbReference type="GO" id="GO:0042138">
    <property type="term" value="P:meiotic DNA double-strand break formation"/>
    <property type="evidence" value="ECO:0007669"/>
    <property type="project" value="TreeGrafter"/>
</dbReference>
<evidence type="ECO:0000313" key="14">
    <source>
        <dbReference type="EMBL" id="PIC34234.1"/>
    </source>
</evidence>
<evidence type="ECO:0000256" key="5">
    <source>
        <dbReference type="ARBA" id="ARBA00022723"/>
    </source>
</evidence>
<feature type="compositionally biased region" description="Acidic residues" evidence="11">
    <location>
        <begin position="398"/>
        <end position="411"/>
    </location>
</feature>
<dbReference type="EC" id="5.6.2.2" evidence="4"/>
<evidence type="ECO:0000256" key="1">
    <source>
        <dbReference type="ARBA" id="ARBA00000185"/>
    </source>
</evidence>
<keyword evidence="5" id="KW-0479">Metal-binding</keyword>
<accession>A0A2G5U3W4</accession>
<dbReference type="Gene3D" id="1.10.10.10">
    <property type="entry name" value="Winged helix-like DNA-binding domain superfamily/Winged helix DNA-binding domain"/>
    <property type="match status" value="1"/>
</dbReference>
<dbReference type="GO" id="GO:0005524">
    <property type="term" value="F:ATP binding"/>
    <property type="evidence" value="ECO:0007669"/>
    <property type="project" value="InterPro"/>
</dbReference>
<comment type="catalytic activity">
    <reaction evidence="1 10">
        <text>ATP-dependent breakage, passage and rejoining of double-stranded DNA.</text>
        <dbReference type="EC" id="5.6.2.2"/>
    </reaction>
</comment>
<evidence type="ECO:0000256" key="6">
    <source>
        <dbReference type="ARBA" id="ARBA00022842"/>
    </source>
</evidence>
<sequence>MLEHNDRGGDFRNNESITSTQCTSYESSDESDDSVIDEEVIPLKIQAIRKIEFALADIQEQIEREDKTLILRTSHDTSKFTLRYSPRMKKKLDRDLHCLHQIYDLLENDKTSTKRELFYEHKLIYEVQRNLDSSITSICELLNQSRAMLNVFACGRGIIRGAITFLVKDVGVIDARIQDVLITDALIYADIVTEAEFVLVVEKDTIFQKLKDEDFQKMFPRGILVTSKGYPDIATRNVLKMFGERKNFPIYGLFDADPHGIEIYLTYKYGATKETAEGRGAFVPSIQWIGLFPTDFKNFFIDKSQQLPLIRSDYVKIENLIPRSIQLGEISVTRELDYMIQNPLKFELESIHMCGPEYMGRYLIAPRVRNIEKKIMDPIEEVEAEPGSLDSQLSFDTDTSDEDLDDCYADSDTERMMDDLIDNDSD</sequence>
<protein>
    <recommendedName>
        <fullName evidence="4">DNA topoisomerase (ATP-hydrolyzing)</fullName>
        <ecNumber evidence="4">5.6.2.2</ecNumber>
    </recommendedName>
</protein>
<dbReference type="GO" id="GO:0000706">
    <property type="term" value="P:meiotic DNA double-strand break processing"/>
    <property type="evidence" value="ECO:0007669"/>
    <property type="project" value="TreeGrafter"/>
</dbReference>
<dbReference type="AlphaFoldDB" id="A0A2G5U3W4"/>